<gene>
    <name evidence="2" type="ORF">SKC37_08785</name>
</gene>
<keyword evidence="1" id="KW-1133">Transmembrane helix</keyword>
<feature type="transmembrane region" description="Helical" evidence="1">
    <location>
        <begin position="12"/>
        <end position="34"/>
    </location>
</feature>
<dbReference type="RefSeq" id="WP_377981126.1">
    <property type="nucleotide sequence ID" value="NZ_JBBKXX010000003.1"/>
</dbReference>
<accession>A0ABW6DJ74</accession>
<evidence type="ECO:0000256" key="1">
    <source>
        <dbReference type="SAM" id="Phobius"/>
    </source>
</evidence>
<organism evidence="2 3">
    <name type="scientific">Aquirufa esocilacus</name>
    <dbReference type="NCBI Taxonomy" id="3096513"/>
    <lineage>
        <taxon>Bacteria</taxon>
        <taxon>Pseudomonadati</taxon>
        <taxon>Bacteroidota</taxon>
        <taxon>Cytophagia</taxon>
        <taxon>Cytophagales</taxon>
        <taxon>Flectobacillaceae</taxon>
        <taxon>Aquirufa</taxon>
    </lineage>
</organism>
<comment type="caution">
    <text evidence="2">The sequence shown here is derived from an EMBL/GenBank/DDBJ whole genome shotgun (WGS) entry which is preliminary data.</text>
</comment>
<keyword evidence="3" id="KW-1185">Reference proteome</keyword>
<reference evidence="2 3" key="1">
    <citation type="submission" date="2024-03" db="EMBL/GenBank/DDBJ databases">
        <title>Aquirufa genome sequencing.</title>
        <authorList>
            <person name="Pitt A."/>
            <person name="Hahn M.W."/>
        </authorList>
    </citation>
    <scope>NUCLEOTIDE SEQUENCE [LARGE SCALE GENOMIC DNA]</scope>
    <source>
        <strain evidence="2 3">HETE-83D</strain>
    </source>
</reference>
<dbReference type="Proteomes" id="UP001598019">
    <property type="component" value="Unassembled WGS sequence"/>
</dbReference>
<keyword evidence="1" id="KW-0472">Membrane</keyword>
<dbReference type="EMBL" id="JBBKXX010000003">
    <property type="protein sequence ID" value="MFD3408749.1"/>
    <property type="molecule type" value="Genomic_DNA"/>
</dbReference>
<evidence type="ECO:0000313" key="2">
    <source>
        <dbReference type="EMBL" id="MFD3408749.1"/>
    </source>
</evidence>
<name>A0ABW6DJ74_9BACT</name>
<proteinExistence type="predicted"/>
<keyword evidence="1" id="KW-0812">Transmembrane</keyword>
<protein>
    <submittedName>
        <fullName evidence="2">Uncharacterized protein</fullName>
    </submittedName>
</protein>
<sequence length="150" mass="17728">MKIPYKTISILLLLLYFSKKILVIGMIVVGAIFFPEASKTLRHYCFGDGSQLEVSPDYIKNSPVIKKHLAHMKIGEKHKVGFHQWEDWRLSFALNPFTIEKQKHKIIVTQWMEFAKKDKVVTWLFIIPMPDNIVHTFDCTPYLFHSEWEY</sequence>
<evidence type="ECO:0000313" key="3">
    <source>
        <dbReference type="Proteomes" id="UP001598019"/>
    </source>
</evidence>